<dbReference type="Pfam" id="PF09487">
    <property type="entry name" value="HrpB2"/>
    <property type="match status" value="1"/>
</dbReference>
<organism evidence="1 2">
    <name type="scientific">Paracidovorax valerianellae</name>
    <dbReference type="NCBI Taxonomy" id="187868"/>
    <lineage>
        <taxon>Bacteria</taxon>
        <taxon>Pseudomonadati</taxon>
        <taxon>Pseudomonadota</taxon>
        <taxon>Betaproteobacteria</taxon>
        <taxon>Burkholderiales</taxon>
        <taxon>Comamonadaceae</taxon>
        <taxon>Paracidovorax</taxon>
    </lineage>
</organism>
<gene>
    <name evidence="1" type="ORF">SAMN05192589_113152</name>
</gene>
<keyword evidence="2" id="KW-1185">Reference proteome</keyword>
<accession>A0A1G7B2G9</accession>
<dbReference type="EMBL" id="FMZC01000013">
    <property type="protein sequence ID" value="SDE21223.1"/>
    <property type="molecule type" value="Genomic_DNA"/>
</dbReference>
<evidence type="ECO:0000313" key="2">
    <source>
        <dbReference type="Proteomes" id="UP000198781"/>
    </source>
</evidence>
<sequence>MDPIGSIGAVSSSLIVDQASGPSMNMSAVAEKFARMMKDSPPLASVESEDPSTLGKMLIKQDESMRKEVQDTAALMQAAIQQPPGVDLTLYQVNLMYQFAGTHFQVQAMSSLAQTTKTGLQTLMRNQ</sequence>
<proteinExistence type="predicted"/>
<reference evidence="1 2" key="1">
    <citation type="submission" date="2016-10" db="EMBL/GenBank/DDBJ databases">
        <authorList>
            <person name="de Groot N.N."/>
        </authorList>
    </citation>
    <scope>NUCLEOTIDE SEQUENCE [LARGE SCALE GENOMIC DNA]</scope>
    <source>
        <strain evidence="1 2">DSM 16619</strain>
    </source>
</reference>
<dbReference type="InterPro" id="IPR013391">
    <property type="entry name" value="T3SS_HrpB2"/>
</dbReference>
<evidence type="ECO:0000313" key="1">
    <source>
        <dbReference type="EMBL" id="SDE21223.1"/>
    </source>
</evidence>
<name>A0A1G7B2G9_9BURK</name>
<dbReference type="STRING" id="187868.SAMN05192589_113152"/>
<dbReference type="OrthoDB" id="8811199at2"/>
<dbReference type="Proteomes" id="UP000198781">
    <property type="component" value="Unassembled WGS sequence"/>
</dbReference>
<dbReference type="RefSeq" id="WP_092745239.1">
    <property type="nucleotide sequence ID" value="NZ_FMZC01000013.1"/>
</dbReference>
<dbReference type="AlphaFoldDB" id="A0A1G7B2G9"/>
<protein>
    <submittedName>
        <fullName evidence="1">Type III secretion inner rod protein HrpB2</fullName>
    </submittedName>
</protein>